<dbReference type="FunFam" id="3.40.50.620:FF:000152">
    <property type="entry name" value="Isoleucine--tRNA ligase"/>
    <property type="match status" value="1"/>
</dbReference>
<dbReference type="InterPro" id="IPR023585">
    <property type="entry name" value="Ile-tRNA-ligase_type1"/>
</dbReference>
<dbReference type="GO" id="GO:0008270">
    <property type="term" value="F:zinc ion binding"/>
    <property type="evidence" value="ECO:0007669"/>
    <property type="project" value="UniProtKB-UniRule"/>
</dbReference>
<evidence type="ECO:0000256" key="2">
    <source>
        <dbReference type="ARBA" id="ARBA00022490"/>
    </source>
</evidence>
<evidence type="ECO:0000259" key="13">
    <source>
        <dbReference type="Pfam" id="PF08264"/>
    </source>
</evidence>
<evidence type="ECO:0000256" key="8">
    <source>
        <dbReference type="ARBA" id="ARBA00025217"/>
    </source>
</evidence>
<evidence type="ECO:0000259" key="12">
    <source>
        <dbReference type="Pfam" id="PF06827"/>
    </source>
</evidence>
<dbReference type="EMBL" id="CP001720">
    <property type="protein sequence ID" value="ACV61975.1"/>
    <property type="molecule type" value="Genomic_DNA"/>
</dbReference>
<dbReference type="InterPro" id="IPR050081">
    <property type="entry name" value="Ile-tRNA_ligase"/>
</dbReference>
<dbReference type="Gene3D" id="1.10.10.830">
    <property type="entry name" value="Ile-tRNA synthetase CP2 domain-like"/>
    <property type="match status" value="1"/>
</dbReference>
<dbReference type="CDD" id="cd07960">
    <property type="entry name" value="Anticodon_Ia_Ile_BEm"/>
    <property type="match status" value="1"/>
</dbReference>
<comment type="catalytic activity">
    <reaction evidence="9 10">
        <text>tRNA(Ile) + L-isoleucine + ATP = L-isoleucyl-tRNA(Ile) + AMP + diphosphate</text>
        <dbReference type="Rhea" id="RHEA:11060"/>
        <dbReference type="Rhea" id="RHEA-COMP:9666"/>
        <dbReference type="Rhea" id="RHEA-COMP:9695"/>
        <dbReference type="ChEBI" id="CHEBI:30616"/>
        <dbReference type="ChEBI" id="CHEBI:33019"/>
        <dbReference type="ChEBI" id="CHEBI:58045"/>
        <dbReference type="ChEBI" id="CHEBI:78442"/>
        <dbReference type="ChEBI" id="CHEBI:78528"/>
        <dbReference type="ChEBI" id="CHEBI:456215"/>
        <dbReference type="EC" id="6.1.1.5"/>
    </reaction>
</comment>
<evidence type="ECO:0000256" key="10">
    <source>
        <dbReference type="HAMAP-Rule" id="MF_02002"/>
    </source>
</evidence>
<keyword evidence="3 10" id="KW-0436">Ligase</keyword>
<dbReference type="GO" id="GO:0004822">
    <property type="term" value="F:isoleucine-tRNA ligase activity"/>
    <property type="evidence" value="ECO:0007669"/>
    <property type="project" value="UniProtKB-UniRule"/>
</dbReference>
<dbReference type="Pfam" id="PF06827">
    <property type="entry name" value="zf-FPG_IleRS"/>
    <property type="match status" value="1"/>
</dbReference>
<keyword evidence="5 10" id="KW-0067">ATP-binding</keyword>
<name>C8W4A7_DESAS</name>
<dbReference type="STRING" id="485916.Dtox_1089"/>
<dbReference type="PRINTS" id="PR00984">
    <property type="entry name" value="TRNASYNTHILE"/>
</dbReference>
<dbReference type="Pfam" id="PF00133">
    <property type="entry name" value="tRNA-synt_1"/>
    <property type="match status" value="1"/>
</dbReference>
<dbReference type="InterPro" id="IPR033708">
    <property type="entry name" value="Anticodon_Ile_BEm"/>
</dbReference>
<keyword evidence="6 10" id="KW-0648">Protein biosynthesis</keyword>
<dbReference type="GO" id="GO:0000049">
    <property type="term" value="F:tRNA binding"/>
    <property type="evidence" value="ECO:0007669"/>
    <property type="project" value="InterPro"/>
</dbReference>
<feature type="binding site" evidence="10">
    <location>
        <position position="918"/>
    </location>
    <ligand>
        <name>Zn(2+)</name>
        <dbReference type="ChEBI" id="CHEBI:29105"/>
    </ligand>
</feature>
<dbReference type="InterPro" id="IPR009008">
    <property type="entry name" value="Val/Leu/Ile-tRNA-synth_edit"/>
</dbReference>
<keyword evidence="2 10" id="KW-0963">Cytoplasm</keyword>
<dbReference type="KEGG" id="dae:Dtox_1089"/>
<dbReference type="InterPro" id="IPR002300">
    <property type="entry name" value="aa-tRNA-synth_Ia"/>
</dbReference>
<dbReference type="InterPro" id="IPR001412">
    <property type="entry name" value="aa-tRNA-synth_I_CS"/>
</dbReference>
<dbReference type="InterPro" id="IPR002301">
    <property type="entry name" value="Ile-tRNA-ligase"/>
</dbReference>
<comment type="similarity">
    <text evidence="1 10">Belongs to the class-I aminoacyl-tRNA synthetase family. IleS type 1 subfamily.</text>
</comment>
<proteinExistence type="inferred from homology"/>
<dbReference type="HAMAP" id="MF_02002">
    <property type="entry name" value="Ile_tRNA_synth_type1"/>
    <property type="match status" value="1"/>
</dbReference>
<comment type="cofactor">
    <cofactor evidence="10">
        <name>Zn(2+)</name>
        <dbReference type="ChEBI" id="CHEBI:29105"/>
    </cofactor>
    <text evidence="10">Binds 1 zinc ion per subunit.</text>
</comment>
<evidence type="ECO:0000256" key="4">
    <source>
        <dbReference type="ARBA" id="ARBA00022741"/>
    </source>
</evidence>
<organism evidence="14 15">
    <name type="scientific">Desulfofarcimen acetoxidans (strain ATCC 49208 / DSM 771 / KCTC 5769 / VKM B-1644 / 5575)</name>
    <name type="common">Desulfotomaculum acetoxidans</name>
    <dbReference type="NCBI Taxonomy" id="485916"/>
    <lineage>
        <taxon>Bacteria</taxon>
        <taxon>Bacillati</taxon>
        <taxon>Bacillota</taxon>
        <taxon>Clostridia</taxon>
        <taxon>Eubacteriales</taxon>
        <taxon>Peptococcaceae</taxon>
        <taxon>Desulfofarcimen</taxon>
    </lineage>
</organism>
<comment type="subcellular location">
    <subcellularLocation>
        <location evidence="10">Cytoplasm</location>
    </subcellularLocation>
</comment>
<evidence type="ECO:0000256" key="3">
    <source>
        <dbReference type="ARBA" id="ARBA00022598"/>
    </source>
</evidence>
<evidence type="ECO:0000256" key="7">
    <source>
        <dbReference type="ARBA" id="ARBA00023146"/>
    </source>
</evidence>
<dbReference type="InterPro" id="IPR013155">
    <property type="entry name" value="M/V/L/I-tRNA-synth_anticd-bd"/>
</dbReference>
<dbReference type="Gene3D" id="3.40.50.620">
    <property type="entry name" value="HUPs"/>
    <property type="match status" value="2"/>
</dbReference>
<comment type="function">
    <text evidence="8 10">Catalyzes the attachment of isoleucine to tRNA(Ile). As IleRS can inadvertently accommodate and process structurally similar amino acids such as valine, to avoid such errors it has two additional distinct tRNA(Ile)-dependent editing activities. One activity is designated as 'pretransfer' editing and involves the hydrolysis of activated Val-AMP. The other activity is designated 'posttransfer' editing and involves deacylation of mischarged Val-tRNA(Ile).</text>
</comment>
<keyword evidence="4 10" id="KW-0547">Nucleotide-binding</keyword>
<feature type="short sequence motif" description="'KMSKS' region" evidence="10">
    <location>
        <begin position="598"/>
        <end position="602"/>
    </location>
</feature>
<feature type="domain" description="Zinc finger FPG/IleRS-type" evidence="12">
    <location>
        <begin position="895"/>
        <end position="922"/>
    </location>
</feature>
<evidence type="ECO:0000256" key="9">
    <source>
        <dbReference type="ARBA" id="ARBA00048359"/>
    </source>
</evidence>
<dbReference type="GO" id="GO:0002161">
    <property type="term" value="F:aminoacyl-tRNA deacylase activity"/>
    <property type="evidence" value="ECO:0007669"/>
    <property type="project" value="InterPro"/>
</dbReference>
<dbReference type="HOGENOM" id="CLU_001493_7_0_9"/>
<keyword evidence="10" id="KW-0479">Metal-binding</keyword>
<comment type="subunit">
    <text evidence="10">Monomer.</text>
</comment>
<feature type="binding site" evidence="10">
    <location>
        <position position="601"/>
    </location>
    <ligand>
        <name>ATP</name>
        <dbReference type="ChEBI" id="CHEBI:30616"/>
    </ligand>
</feature>
<evidence type="ECO:0000256" key="1">
    <source>
        <dbReference type="ARBA" id="ARBA00006887"/>
    </source>
</evidence>
<keyword evidence="7 10" id="KW-0030">Aminoacyl-tRNA synthetase</keyword>
<dbReference type="GO" id="GO:0005829">
    <property type="term" value="C:cytosol"/>
    <property type="evidence" value="ECO:0007669"/>
    <property type="project" value="TreeGrafter"/>
</dbReference>
<evidence type="ECO:0000256" key="5">
    <source>
        <dbReference type="ARBA" id="ARBA00022840"/>
    </source>
</evidence>
<dbReference type="OrthoDB" id="9810365at2"/>
<protein>
    <recommendedName>
        <fullName evidence="10">Isoleucine--tRNA ligase</fullName>
        <ecNumber evidence="10">6.1.1.5</ecNumber>
    </recommendedName>
    <alternativeName>
        <fullName evidence="10">Isoleucyl-tRNA synthetase</fullName>
        <shortName evidence="10">IleRS</shortName>
    </alternativeName>
</protein>
<dbReference type="CDD" id="cd00818">
    <property type="entry name" value="IleRS_core"/>
    <property type="match status" value="1"/>
</dbReference>
<dbReference type="AlphaFoldDB" id="C8W4A7"/>
<feature type="short sequence motif" description="'HIGH' region" evidence="10">
    <location>
        <begin position="57"/>
        <end position="67"/>
    </location>
</feature>
<dbReference type="PANTHER" id="PTHR42765">
    <property type="entry name" value="SOLEUCYL-TRNA SYNTHETASE"/>
    <property type="match status" value="1"/>
</dbReference>
<evidence type="ECO:0000313" key="14">
    <source>
        <dbReference type="EMBL" id="ACV61975.1"/>
    </source>
</evidence>
<dbReference type="FunFam" id="1.10.730.20:FF:000001">
    <property type="entry name" value="Isoleucine--tRNA ligase"/>
    <property type="match status" value="1"/>
</dbReference>
<dbReference type="Proteomes" id="UP000002217">
    <property type="component" value="Chromosome"/>
</dbReference>
<accession>C8W4A7</accession>
<reference evidence="14 15" key="1">
    <citation type="journal article" date="2009" name="Stand. Genomic Sci.">
        <title>Complete genome sequence of Desulfotomaculum acetoxidans type strain (5575).</title>
        <authorList>
            <person name="Spring S."/>
            <person name="Lapidus A."/>
            <person name="Schroder M."/>
            <person name="Gleim D."/>
            <person name="Sims D."/>
            <person name="Meincke L."/>
            <person name="Glavina Del Rio T."/>
            <person name="Tice H."/>
            <person name="Copeland A."/>
            <person name="Cheng J.F."/>
            <person name="Lucas S."/>
            <person name="Chen F."/>
            <person name="Nolan M."/>
            <person name="Bruce D."/>
            <person name="Goodwin L."/>
            <person name="Pitluck S."/>
            <person name="Ivanova N."/>
            <person name="Mavromatis K."/>
            <person name="Mikhailova N."/>
            <person name="Pati A."/>
            <person name="Chen A."/>
            <person name="Palaniappan K."/>
            <person name="Land M."/>
            <person name="Hauser L."/>
            <person name="Chang Y.J."/>
            <person name="Jeffries C.D."/>
            <person name="Chain P."/>
            <person name="Saunders E."/>
            <person name="Brettin T."/>
            <person name="Detter J.C."/>
            <person name="Goker M."/>
            <person name="Bristow J."/>
            <person name="Eisen J.A."/>
            <person name="Markowitz V."/>
            <person name="Hugenholtz P."/>
            <person name="Kyrpides N.C."/>
            <person name="Klenk H.P."/>
            <person name="Han C."/>
        </authorList>
    </citation>
    <scope>NUCLEOTIDE SEQUENCE [LARGE SCALE GENOMIC DNA]</scope>
    <source>
        <strain evidence="15">ATCC 49208 / DSM 771 / VKM B-1644</strain>
    </source>
</reference>
<dbReference type="Pfam" id="PF08264">
    <property type="entry name" value="Anticodon_1"/>
    <property type="match status" value="1"/>
</dbReference>
<dbReference type="EC" id="6.1.1.5" evidence="10"/>
<feature type="domain" description="Methionyl/Valyl/Leucyl/Isoleucyl-tRNA synthetase anticodon-binding" evidence="13">
    <location>
        <begin position="681"/>
        <end position="836"/>
    </location>
</feature>
<comment type="domain">
    <text evidence="10">IleRS has two distinct active sites: one for aminoacylation and one for editing. The misactivated valine is translocated from the active site to the editing site, which sterically excludes the correctly activated isoleucine. The single editing site contains two valyl binding pockets, one specific for each substrate (Val-AMP or Val-tRNA(Ile)).</text>
</comment>
<feature type="binding site" evidence="10">
    <location>
        <position position="921"/>
    </location>
    <ligand>
        <name>Zn(2+)</name>
        <dbReference type="ChEBI" id="CHEBI:29105"/>
    </ligand>
</feature>
<gene>
    <name evidence="10" type="primary">ileS</name>
    <name evidence="14" type="ordered locus">Dtox_1089</name>
</gene>
<sequence length="927" mass="105376">MDYGKTINLPQTDFPMRANLPNREPEILKYWTEKNIYRAVQEKNEGKPKFILHDGPPYANGDIHLGHTLNKILKDIIVKYKSMTGYDAPYVPGWDTHGLPIEQQAIKALGINRHEVDTVVFRNKCKEYALKFVGIQKEEFIRLGVRADWDRSYVTLMPHFEARQIGVFGEMAKRGYIYKGLKPVYWCASCETALAEAEVEYQDKKSPSIYVRFPVADSKGLFPSENTYLVIWTTTPWTIPGNVAISLHPEYFYVLVQIGEVKYIVAKELLASFLELLGAQGTVLQEFAGAELERVVCRHPLLDRDSLVILGEHVTLEQGTGCVHTAPGHGQEDFEAAKKYGLPVISPVNGKGVFTDEGGIFSGQFYLKANQSVLDALTERGHLLFQAEIDHQYPHCWRCKSSIFFRATEQWFASIEGFRRQALEEIRKVQWVPAWGEERIYGMVENRGDWCISRQRTWGVPIPIFYCSKCGKALINDRTIKHLQGLFKEHGSDVWFARQTADLLPPDIACPECSAADFTKETDIMDVWFDSGSSHLAVLDEKTVWPELSWPADLYLEGSDQHRGWFNSSLSTSVAVTGRAPYRAVLTHGFLVDEKGRKMSKSLGNVVDPLKVIQQLGADILRLWVSSADYKSDLAVSQNILKQLSEAYRKIRNTCRFLLSNIYDFDPSADQVAYEKMVELDRWALLKLHRLIEKVLNAYHDYEFHVVYHAIHNFCTVDMSNRYLDIIKDRLYTSPAESPDRRAAQTVLYLILDALVRLLTPVLAFTSEEIWKHMPRVESRPESVQLADMPVVNEAYLDLELEDKWQRIMAVRNEVIRILEGARQEKVIGNSLEAQVDLYCEKELHDFLEPLKDDLAAIFIVSVARLSNAGSEVPVHAVGSEIVSGLHVAVSRAPGGKCERCWMYHIAVGNDLEHPSLCPRCAGVLKK</sequence>
<dbReference type="SUPFAM" id="SSF50677">
    <property type="entry name" value="ValRS/IleRS/LeuRS editing domain"/>
    <property type="match status" value="1"/>
</dbReference>
<feature type="domain" description="Aminoacyl-tRNA synthetase class Ia" evidence="11">
    <location>
        <begin position="27"/>
        <end position="636"/>
    </location>
</feature>
<dbReference type="Gene3D" id="3.90.740.10">
    <property type="entry name" value="Valyl/Leucyl/Isoleucyl-tRNA synthetase, editing domain"/>
    <property type="match status" value="1"/>
</dbReference>
<dbReference type="InterPro" id="IPR014729">
    <property type="entry name" value="Rossmann-like_a/b/a_fold"/>
</dbReference>
<dbReference type="SUPFAM" id="SSF52374">
    <property type="entry name" value="Nucleotidylyl transferase"/>
    <property type="match status" value="1"/>
</dbReference>
<dbReference type="PROSITE" id="PS00178">
    <property type="entry name" value="AA_TRNA_LIGASE_I"/>
    <property type="match status" value="1"/>
</dbReference>
<feature type="binding site" evidence="10">
    <location>
        <position position="898"/>
    </location>
    <ligand>
        <name>Zn(2+)</name>
        <dbReference type="ChEBI" id="CHEBI:29105"/>
    </ligand>
</feature>
<dbReference type="PANTHER" id="PTHR42765:SF1">
    <property type="entry name" value="ISOLEUCINE--TRNA LIGASE, MITOCHONDRIAL"/>
    <property type="match status" value="1"/>
</dbReference>
<feature type="binding site" evidence="10">
    <location>
        <position position="557"/>
    </location>
    <ligand>
        <name>L-isoleucyl-5'-AMP</name>
        <dbReference type="ChEBI" id="CHEBI:178002"/>
    </ligand>
</feature>
<evidence type="ECO:0000256" key="6">
    <source>
        <dbReference type="ARBA" id="ARBA00022917"/>
    </source>
</evidence>
<dbReference type="RefSeq" id="WP_015756690.1">
    <property type="nucleotide sequence ID" value="NC_013216.1"/>
</dbReference>
<keyword evidence="10" id="KW-0862">Zinc</keyword>
<dbReference type="Gene3D" id="1.10.730.20">
    <property type="match status" value="1"/>
</dbReference>
<evidence type="ECO:0000313" key="15">
    <source>
        <dbReference type="Proteomes" id="UP000002217"/>
    </source>
</evidence>
<dbReference type="GO" id="GO:0005524">
    <property type="term" value="F:ATP binding"/>
    <property type="evidence" value="ECO:0007669"/>
    <property type="project" value="UniProtKB-UniRule"/>
</dbReference>
<dbReference type="InterPro" id="IPR009080">
    <property type="entry name" value="tRNAsynth_Ia_anticodon-bd"/>
</dbReference>
<keyword evidence="15" id="KW-1185">Reference proteome</keyword>
<dbReference type="SUPFAM" id="SSF47323">
    <property type="entry name" value="Anticodon-binding domain of a subclass of class I aminoacyl-tRNA synthetases"/>
    <property type="match status" value="1"/>
</dbReference>
<feature type="binding site" evidence="10">
    <location>
        <position position="901"/>
    </location>
    <ligand>
        <name>Zn(2+)</name>
        <dbReference type="ChEBI" id="CHEBI:29105"/>
    </ligand>
</feature>
<dbReference type="NCBIfam" id="TIGR00392">
    <property type="entry name" value="ileS"/>
    <property type="match status" value="1"/>
</dbReference>
<evidence type="ECO:0000259" key="11">
    <source>
        <dbReference type="Pfam" id="PF00133"/>
    </source>
</evidence>
<dbReference type="InterPro" id="IPR010663">
    <property type="entry name" value="Znf_FPG/IleRS"/>
</dbReference>
<dbReference type="eggNOG" id="COG0060">
    <property type="taxonomic scope" value="Bacteria"/>
</dbReference>
<dbReference type="GO" id="GO:0006428">
    <property type="term" value="P:isoleucyl-tRNA aminoacylation"/>
    <property type="evidence" value="ECO:0007669"/>
    <property type="project" value="UniProtKB-UniRule"/>
</dbReference>